<reference evidence="1 2" key="1">
    <citation type="submission" date="2009-02" db="EMBL/GenBank/DDBJ databases">
        <title>Sequencing of the draft genome and assembly of Dethiobacter alkaliphilus AHT 1.</title>
        <authorList>
            <consortium name="US DOE Joint Genome Institute (JGI-PGF)"/>
            <person name="Lucas S."/>
            <person name="Copeland A."/>
            <person name="Lapidus A."/>
            <person name="Glavina del Rio T."/>
            <person name="Dalin E."/>
            <person name="Tice H."/>
            <person name="Bruce D."/>
            <person name="Goodwin L."/>
            <person name="Pitluck S."/>
            <person name="Larimer F."/>
            <person name="Land M.L."/>
            <person name="Hauser L."/>
            <person name="Muyzer G."/>
        </authorList>
    </citation>
    <scope>NUCLEOTIDE SEQUENCE [LARGE SCALE GENOMIC DNA]</scope>
    <source>
        <strain evidence="1 2">AHT 1</strain>
    </source>
</reference>
<keyword evidence="2" id="KW-1185">Reference proteome</keyword>
<dbReference type="EMBL" id="ACJM01000019">
    <property type="protein sequence ID" value="EEG76354.1"/>
    <property type="molecule type" value="Genomic_DNA"/>
</dbReference>
<comment type="caution">
    <text evidence="1">The sequence shown here is derived from an EMBL/GenBank/DDBJ whole genome shotgun (WGS) entry which is preliminary data.</text>
</comment>
<accession>C0GJY5</accession>
<protein>
    <recommendedName>
        <fullName evidence="3">ThiamineS protein</fullName>
    </recommendedName>
</protein>
<organism evidence="1 2">
    <name type="scientific">Dethiobacter alkaliphilus AHT 1</name>
    <dbReference type="NCBI Taxonomy" id="555088"/>
    <lineage>
        <taxon>Bacteria</taxon>
        <taxon>Bacillati</taxon>
        <taxon>Bacillota</taxon>
        <taxon>Dethiobacteria</taxon>
        <taxon>Dethiobacterales</taxon>
        <taxon>Dethiobacteraceae</taxon>
        <taxon>Dethiobacter</taxon>
    </lineage>
</organism>
<name>C0GJY5_DETAL</name>
<evidence type="ECO:0000313" key="1">
    <source>
        <dbReference type="EMBL" id="EEG76354.1"/>
    </source>
</evidence>
<dbReference type="SUPFAM" id="SSF54285">
    <property type="entry name" value="MoaD/ThiS"/>
    <property type="match status" value="1"/>
</dbReference>
<evidence type="ECO:0000313" key="2">
    <source>
        <dbReference type="Proteomes" id="UP000006443"/>
    </source>
</evidence>
<dbReference type="STRING" id="555088.DealDRAFT_2794"/>
<sequence>MSEMQAVEIRCFGKLRRVHDERQWPVPYYYTIKKECSAAELVQMLNLSEEEVEAVFINGNVTALEKGRIKPGDRVGIIPFGTPGAVRLLLGIKQPQKE</sequence>
<dbReference type="OrthoDB" id="5339859at2"/>
<gene>
    <name evidence="1" type="ORF">DealDRAFT_2794</name>
</gene>
<dbReference type="InterPro" id="IPR016155">
    <property type="entry name" value="Mopterin_synth/thiamin_S_b"/>
</dbReference>
<proteinExistence type="predicted"/>
<dbReference type="eggNOG" id="COG1977">
    <property type="taxonomic scope" value="Bacteria"/>
</dbReference>
<dbReference type="Proteomes" id="UP000006443">
    <property type="component" value="Unassembled WGS sequence"/>
</dbReference>
<dbReference type="RefSeq" id="WP_008518529.1">
    <property type="nucleotide sequence ID" value="NZ_ACJM01000019.1"/>
</dbReference>
<evidence type="ECO:0008006" key="3">
    <source>
        <dbReference type="Google" id="ProtNLM"/>
    </source>
</evidence>
<dbReference type="AlphaFoldDB" id="C0GJY5"/>